<keyword evidence="2 6" id="KW-0238">DNA-binding</keyword>
<proteinExistence type="predicted"/>
<dbReference type="Gene3D" id="1.10.10.10">
    <property type="entry name" value="Winged helix-like DNA-binding domain superfamily/Winged helix DNA-binding domain"/>
    <property type="match status" value="1"/>
</dbReference>
<feature type="domain" description="Response regulatory" evidence="5">
    <location>
        <begin position="18"/>
        <end position="135"/>
    </location>
</feature>
<gene>
    <name evidence="6" type="ORF">G1C95_1487</name>
</gene>
<dbReference type="Gene3D" id="3.40.50.2300">
    <property type="match status" value="1"/>
</dbReference>
<dbReference type="InterPro" id="IPR058245">
    <property type="entry name" value="NreC/VraR/RcsB-like_REC"/>
</dbReference>
<accession>A0A7Y0EQ27</accession>
<dbReference type="SMART" id="SM00448">
    <property type="entry name" value="REC"/>
    <property type="match status" value="1"/>
</dbReference>
<dbReference type="SUPFAM" id="SSF46894">
    <property type="entry name" value="C-terminal effector domain of the bipartite response regulators"/>
    <property type="match status" value="1"/>
</dbReference>
<dbReference type="Proteomes" id="UP000532194">
    <property type="component" value="Unassembled WGS sequence"/>
</dbReference>
<reference evidence="6 7" key="1">
    <citation type="submission" date="2020-02" db="EMBL/GenBank/DDBJ databases">
        <title>Characterization of phylogenetic diversity of novel bifidobacterial species isolated in Czech ZOOs.</title>
        <authorList>
            <person name="Lugli G.A."/>
            <person name="Vera N.B."/>
            <person name="Ventura M."/>
        </authorList>
    </citation>
    <scope>NUCLEOTIDE SEQUENCE [LARGE SCALE GENOMIC DNA]</scope>
    <source>
        <strain evidence="6 7">DSM 109957</strain>
    </source>
</reference>
<evidence type="ECO:0000256" key="3">
    <source>
        <dbReference type="PROSITE-ProRule" id="PRU00169"/>
    </source>
</evidence>
<dbReference type="Pfam" id="PF00072">
    <property type="entry name" value="Response_reg"/>
    <property type="match status" value="1"/>
</dbReference>
<dbReference type="PROSITE" id="PS50043">
    <property type="entry name" value="HTH_LUXR_2"/>
    <property type="match status" value="1"/>
</dbReference>
<feature type="domain" description="HTH luxR-type" evidence="4">
    <location>
        <begin position="160"/>
        <end position="225"/>
    </location>
</feature>
<dbReference type="InterPro" id="IPR001789">
    <property type="entry name" value="Sig_transdc_resp-reg_receiver"/>
</dbReference>
<evidence type="ECO:0000313" key="7">
    <source>
        <dbReference type="Proteomes" id="UP000532194"/>
    </source>
</evidence>
<dbReference type="InterPro" id="IPR039420">
    <property type="entry name" value="WalR-like"/>
</dbReference>
<dbReference type="PROSITE" id="PS00622">
    <property type="entry name" value="HTH_LUXR_1"/>
    <property type="match status" value="1"/>
</dbReference>
<evidence type="ECO:0000256" key="1">
    <source>
        <dbReference type="ARBA" id="ARBA00022553"/>
    </source>
</evidence>
<dbReference type="CDD" id="cd06170">
    <property type="entry name" value="LuxR_C_like"/>
    <property type="match status" value="1"/>
</dbReference>
<keyword evidence="7" id="KW-1185">Reference proteome</keyword>
<evidence type="ECO:0000259" key="5">
    <source>
        <dbReference type="PROSITE" id="PS50110"/>
    </source>
</evidence>
<dbReference type="InterPro" id="IPR000792">
    <property type="entry name" value="Tscrpt_reg_LuxR_C"/>
</dbReference>
<organism evidence="6 7">
    <name type="scientific">Bifidobacterium oedipodis</name>
    <dbReference type="NCBI Taxonomy" id="2675322"/>
    <lineage>
        <taxon>Bacteria</taxon>
        <taxon>Bacillati</taxon>
        <taxon>Actinomycetota</taxon>
        <taxon>Actinomycetes</taxon>
        <taxon>Bifidobacteriales</taxon>
        <taxon>Bifidobacteriaceae</taxon>
        <taxon>Bifidobacterium</taxon>
    </lineage>
</organism>
<dbReference type="PANTHER" id="PTHR43214">
    <property type="entry name" value="TWO-COMPONENT RESPONSE REGULATOR"/>
    <property type="match status" value="1"/>
</dbReference>
<dbReference type="GO" id="GO:0003677">
    <property type="term" value="F:DNA binding"/>
    <property type="evidence" value="ECO:0007669"/>
    <property type="project" value="UniProtKB-KW"/>
</dbReference>
<protein>
    <submittedName>
        <fullName evidence="6">DNA-binding response regulator</fullName>
    </submittedName>
</protein>
<dbReference type="InterPro" id="IPR011006">
    <property type="entry name" value="CheY-like_superfamily"/>
</dbReference>
<evidence type="ECO:0000313" key="6">
    <source>
        <dbReference type="EMBL" id="NMM94300.1"/>
    </source>
</evidence>
<keyword evidence="1 3" id="KW-0597">Phosphoprotein</keyword>
<dbReference type="RefSeq" id="WP_169172334.1">
    <property type="nucleotide sequence ID" value="NZ_JAAIII010000004.1"/>
</dbReference>
<dbReference type="InterPro" id="IPR016032">
    <property type="entry name" value="Sig_transdc_resp-reg_C-effctor"/>
</dbReference>
<dbReference type="PROSITE" id="PS50110">
    <property type="entry name" value="RESPONSE_REGULATORY"/>
    <property type="match status" value="1"/>
</dbReference>
<dbReference type="EMBL" id="JAAIII010000004">
    <property type="protein sequence ID" value="NMM94300.1"/>
    <property type="molecule type" value="Genomic_DNA"/>
</dbReference>
<dbReference type="AlphaFoldDB" id="A0A7Y0EQ27"/>
<dbReference type="PRINTS" id="PR00038">
    <property type="entry name" value="HTHLUXR"/>
</dbReference>
<dbReference type="SUPFAM" id="SSF52172">
    <property type="entry name" value="CheY-like"/>
    <property type="match status" value="1"/>
</dbReference>
<evidence type="ECO:0000256" key="2">
    <source>
        <dbReference type="ARBA" id="ARBA00023125"/>
    </source>
</evidence>
<dbReference type="InterPro" id="IPR036388">
    <property type="entry name" value="WH-like_DNA-bd_sf"/>
</dbReference>
<dbReference type="SMART" id="SM00421">
    <property type="entry name" value="HTH_LUXR"/>
    <property type="match status" value="1"/>
</dbReference>
<comment type="caution">
    <text evidence="6">The sequence shown here is derived from an EMBL/GenBank/DDBJ whole genome shotgun (WGS) entry which is preliminary data.</text>
</comment>
<feature type="modified residue" description="4-aspartylphosphate" evidence="3">
    <location>
        <position position="70"/>
    </location>
</feature>
<dbReference type="Pfam" id="PF00196">
    <property type="entry name" value="GerE"/>
    <property type="match status" value="1"/>
</dbReference>
<dbReference type="GO" id="GO:0000160">
    <property type="term" value="P:phosphorelay signal transduction system"/>
    <property type="evidence" value="ECO:0007669"/>
    <property type="project" value="InterPro"/>
</dbReference>
<name>A0A7Y0EQ27_9BIFI</name>
<dbReference type="GO" id="GO:0006355">
    <property type="term" value="P:regulation of DNA-templated transcription"/>
    <property type="evidence" value="ECO:0007669"/>
    <property type="project" value="InterPro"/>
</dbReference>
<evidence type="ECO:0000259" key="4">
    <source>
        <dbReference type="PROSITE" id="PS50043"/>
    </source>
</evidence>
<sequence length="229" mass="24858">MTGQQADAAYHNRQVSASIGIVDNDPWALNALASFLTHAMPDIRIRWAARCPQQALQLFTANSVDAVIVDMSLGDIDGVALTKEIRLRDSHTPIMGITAFPLEDYAKPLAQAGAQALVGKDDPGVMAGVLRQMLNNGVGQTVCGIPFESAQQAFRRLSRRQQSTDTLTAKEKQLIELCAQGKTSECIARELNLSAATVNNRFARICSKMGVSNRMQMVASYLTDGRAKH</sequence>
<dbReference type="CDD" id="cd17535">
    <property type="entry name" value="REC_NarL-like"/>
    <property type="match status" value="1"/>
</dbReference>